<protein>
    <submittedName>
        <fullName evidence="2">VOC family protein</fullName>
    </submittedName>
</protein>
<dbReference type="CDD" id="cd06587">
    <property type="entry name" value="VOC"/>
    <property type="match status" value="1"/>
</dbReference>
<accession>A0ABU5TC41</accession>
<gene>
    <name evidence="2" type="ORF">SPF06_21095</name>
</gene>
<dbReference type="RefSeq" id="WP_323281136.1">
    <property type="nucleotide sequence ID" value="NZ_JAYGGQ010000024.1"/>
</dbReference>
<evidence type="ECO:0000259" key="1">
    <source>
        <dbReference type="PROSITE" id="PS51819"/>
    </source>
</evidence>
<dbReference type="SUPFAM" id="SSF54593">
    <property type="entry name" value="Glyoxalase/Bleomycin resistance protein/Dihydroxybiphenyl dioxygenase"/>
    <property type="match status" value="1"/>
</dbReference>
<dbReference type="EMBL" id="JAYGGQ010000024">
    <property type="protein sequence ID" value="MEA5457225.1"/>
    <property type="molecule type" value="Genomic_DNA"/>
</dbReference>
<comment type="caution">
    <text evidence="2">The sequence shown here is derived from an EMBL/GenBank/DDBJ whole genome shotgun (WGS) entry which is preliminary data.</text>
</comment>
<reference evidence="2 3" key="1">
    <citation type="submission" date="2023-12" db="EMBL/GenBank/DDBJ databases">
        <title>Sinomonas terricola sp. nov, isolated from litchi orchard soil in Guangdong, PR China.</title>
        <authorList>
            <person name="Jiaxin W."/>
            <person name="Yang Z."/>
            <person name="Honghui Z."/>
        </authorList>
    </citation>
    <scope>NUCLEOTIDE SEQUENCE [LARGE SCALE GENOMIC DNA]</scope>
    <source>
        <strain evidence="2 3">JGH33</strain>
    </source>
</reference>
<dbReference type="Proteomes" id="UP001304769">
    <property type="component" value="Unassembled WGS sequence"/>
</dbReference>
<dbReference type="InterPro" id="IPR029068">
    <property type="entry name" value="Glyas_Bleomycin-R_OHBP_Dase"/>
</dbReference>
<dbReference type="PROSITE" id="PS51819">
    <property type="entry name" value="VOC"/>
    <property type="match status" value="1"/>
</dbReference>
<feature type="domain" description="VOC" evidence="1">
    <location>
        <begin position="4"/>
        <end position="130"/>
    </location>
</feature>
<proteinExistence type="predicted"/>
<sequence length="131" mass="13889">MFEISGSFSSFSVDDVEKARDFYAGTLGFQAADALGGGLDLTLPGGGRVYAYPKSDHVPATHTVLNLVVPDIEAAVASLHELGIRTDHYPSTPEMPLDENGILRDPNAPEGFGMAWFKDPAGNVISVLAQP</sequence>
<dbReference type="InterPro" id="IPR004360">
    <property type="entry name" value="Glyas_Fos-R_dOase_dom"/>
</dbReference>
<dbReference type="Pfam" id="PF00903">
    <property type="entry name" value="Glyoxalase"/>
    <property type="match status" value="1"/>
</dbReference>
<evidence type="ECO:0000313" key="3">
    <source>
        <dbReference type="Proteomes" id="UP001304769"/>
    </source>
</evidence>
<keyword evidence="3" id="KW-1185">Reference proteome</keyword>
<dbReference type="InterPro" id="IPR037523">
    <property type="entry name" value="VOC_core"/>
</dbReference>
<evidence type="ECO:0000313" key="2">
    <source>
        <dbReference type="EMBL" id="MEA5457225.1"/>
    </source>
</evidence>
<dbReference type="Gene3D" id="3.10.180.10">
    <property type="entry name" value="2,3-Dihydroxybiphenyl 1,2-Dioxygenase, domain 1"/>
    <property type="match status" value="1"/>
</dbReference>
<organism evidence="2 3">
    <name type="scientific">Sinomonas terricola</name>
    <dbReference type="NCBI Taxonomy" id="3110330"/>
    <lineage>
        <taxon>Bacteria</taxon>
        <taxon>Bacillati</taxon>
        <taxon>Actinomycetota</taxon>
        <taxon>Actinomycetes</taxon>
        <taxon>Micrococcales</taxon>
        <taxon>Micrococcaceae</taxon>
        <taxon>Sinomonas</taxon>
    </lineage>
</organism>
<name>A0ABU5TC41_9MICC</name>